<comment type="caution">
    <text evidence="2">The sequence shown here is derived from an EMBL/GenBank/DDBJ whole genome shotgun (WGS) entry which is preliminary data.</text>
</comment>
<dbReference type="Proteomes" id="UP000674143">
    <property type="component" value="Chromosome 31"/>
</dbReference>
<proteinExistence type="predicted"/>
<dbReference type="EMBL" id="JAFHLR010000031">
    <property type="protein sequence ID" value="KAG5471853.1"/>
    <property type="molecule type" value="Genomic_DNA"/>
</dbReference>
<evidence type="ECO:0000313" key="2">
    <source>
        <dbReference type="EMBL" id="KAG5471853.1"/>
    </source>
</evidence>
<evidence type="ECO:0000256" key="1">
    <source>
        <dbReference type="SAM" id="Coils"/>
    </source>
</evidence>
<organism evidence="2 3">
    <name type="scientific">Leishmania orientalis</name>
    <dbReference type="NCBI Taxonomy" id="2249476"/>
    <lineage>
        <taxon>Eukaryota</taxon>
        <taxon>Discoba</taxon>
        <taxon>Euglenozoa</taxon>
        <taxon>Kinetoplastea</taxon>
        <taxon>Metakinetoplastina</taxon>
        <taxon>Trypanosomatida</taxon>
        <taxon>Trypanosomatidae</taxon>
        <taxon>Leishmaniinae</taxon>
        <taxon>Leishmania</taxon>
    </lineage>
</organism>
<keyword evidence="1" id="KW-0175">Coiled coil</keyword>
<reference evidence="2 3" key="1">
    <citation type="submission" date="2021-02" db="EMBL/GenBank/DDBJ databases">
        <title>Leishmania (Mundinia) orientalis Genome sequencing and assembly.</title>
        <authorList>
            <person name="Almutairi H."/>
            <person name="Gatherer D."/>
        </authorList>
    </citation>
    <scope>NUCLEOTIDE SEQUENCE [LARGE SCALE GENOMIC DNA]</scope>
    <source>
        <strain evidence="2">LSCM4</strain>
    </source>
</reference>
<dbReference type="RefSeq" id="XP_067060970.1">
    <property type="nucleotide sequence ID" value="XM_067205418.1"/>
</dbReference>
<protein>
    <submittedName>
        <fullName evidence="2">Uncharacterized protein</fullName>
    </submittedName>
</protein>
<gene>
    <name evidence="2" type="ORF">LSCM4_03411</name>
</gene>
<name>A0A836H862_9TRYP</name>
<feature type="coiled-coil region" evidence="1">
    <location>
        <begin position="103"/>
        <end position="165"/>
    </location>
</feature>
<accession>A0A836H862</accession>
<sequence>MPLVRAELACREEERRVLVDERQHQTAGVRRTALVFCSSEPLAENLRLRELTVNLKILDCYEAFVDATSKLYTGKMDAKMLLMEGAKLSFAQRIRLAALGERAAGLLQQCEAYSRRINALQRQETDLSRKVYSMELEVAALRTELQRLEARRDTTECEVEKDREAAAASQVTAPKGVRGEPYNCAASTM</sequence>
<dbReference type="GeneID" id="92359352"/>
<dbReference type="Gene3D" id="1.20.5.340">
    <property type="match status" value="1"/>
</dbReference>
<dbReference type="KEGG" id="loi:92359352"/>
<dbReference type="AlphaFoldDB" id="A0A836H862"/>
<evidence type="ECO:0000313" key="3">
    <source>
        <dbReference type="Proteomes" id="UP000674143"/>
    </source>
</evidence>
<keyword evidence="3" id="KW-1185">Reference proteome</keyword>